<evidence type="ECO:0000313" key="2">
    <source>
        <dbReference type="EMBL" id="RHN71466.1"/>
    </source>
</evidence>
<evidence type="ECO:0008006" key="3">
    <source>
        <dbReference type="Google" id="ProtNLM"/>
    </source>
</evidence>
<feature type="transmembrane region" description="Helical" evidence="1">
    <location>
        <begin position="6"/>
        <end position="25"/>
    </location>
</feature>
<dbReference type="Gramene" id="rna7071">
    <property type="protein sequence ID" value="RHN71466.1"/>
    <property type="gene ID" value="gene7071"/>
</dbReference>
<keyword evidence="1" id="KW-1133">Transmembrane helix</keyword>
<gene>
    <name evidence="2" type="ORF">MtrunA17_Chr2g0277161</name>
</gene>
<keyword evidence="1" id="KW-0472">Membrane</keyword>
<name>A0A396J0C1_MEDTR</name>
<reference evidence="2" key="1">
    <citation type="journal article" date="2018" name="Nat. Plants">
        <title>Whole-genome landscape of Medicago truncatula symbiotic genes.</title>
        <authorList>
            <person name="Pecrix Y."/>
            <person name="Gamas P."/>
            <person name="Carrere S."/>
        </authorList>
    </citation>
    <scope>NUCLEOTIDE SEQUENCE</scope>
    <source>
        <tissue evidence="2">Leaves</tissue>
    </source>
</reference>
<protein>
    <recommendedName>
        <fullName evidence="3">Transmembrane protein</fullName>
    </recommendedName>
</protein>
<accession>A0A396J0C1</accession>
<keyword evidence="1" id="KW-0812">Transmembrane</keyword>
<dbReference type="Proteomes" id="UP000265566">
    <property type="component" value="Chromosome 2"/>
</dbReference>
<dbReference type="AlphaFoldDB" id="A0A396J0C1"/>
<proteinExistence type="predicted"/>
<sequence length="42" mass="5122">MYIHELHIIFYVSVCFNILILFRCVTKLVNLYYPSTNSRLFH</sequence>
<organism evidence="2">
    <name type="scientific">Medicago truncatula</name>
    <name type="common">Barrel medic</name>
    <name type="synonym">Medicago tribuloides</name>
    <dbReference type="NCBI Taxonomy" id="3880"/>
    <lineage>
        <taxon>Eukaryota</taxon>
        <taxon>Viridiplantae</taxon>
        <taxon>Streptophyta</taxon>
        <taxon>Embryophyta</taxon>
        <taxon>Tracheophyta</taxon>
        <taxon>Spermatophyta</taxon>
        <taxon>Magnoliopsida</taxon>
        <taxon>eudicotyledons</taxon>
        <taxon>Gunneridae</taxon>
        <taxon>Pentapetalae</taxon>
        <taxon>rosids</taxon>
        <taxon>fabids</taxon>
        <taxon>Fabales</taxon>
        <taxon>Fabaceae</taxon>
        <taxon>Papilionoideae</taxon>
        <taxon>50 kb inversion clade</taxon>
        <taxon>NPAAA clade</taxon>
        <taxon>Hologalegina</taxon>
        <taxon>IRL clade</taxon>
        <taxon>Trifolieae</taxon>
        <taxon>Medicago</taxon>
    </lineage>
</organism>
<dbReference type="EMBL" id="PSQE01000002">
    <property type="protein sequence ID" value="RHN71466.1"/>
    <property type="molecule type" value="Genomic_DNA"/>
</dbReference>
<evidence type="ECO:0000256" key="1">
    <source>
        <dbReference type="SAM" id="Phobius"/>
    </source>
</evidence>
<comment type="caution">
    <text evidence="2">The sequence shown here is derived from an EMBL/GenBank/DDBJ whole genome shotgun (WGS) entry which is preliminary data.</text>
</comment>